<reference evidence="1 2" key="1">
    <citation type="submission" date="2013-08" db="EMBL/GenBank/DDBJ databases">
        <title>Flavobacterium limnosediminis JC2902 genome sequencing.</title>
        <authorList>
            <person name="Lee K."/>
            <person name="Yi H."/>
            <person name="Park S."/>
            <person name="Chun J."/>
        </authorList>
    </citation>
    <scope>NUCLEOTIDE SEQUENCE [LARGE SCALE GENOMIC DNA]</scope>
    <source>
        <strain evidence="1 2">JC2902</strain>
    </source>
</reference>
<dbReference type="PATRIC" id="fig|1341181.4.peg.1172"/>
<organism evidence="1 2">
    <name type="scientific">Flavobacterium limnosediminis JC2902</name>
    <dbReference type="NCBI Taxonomy" id="1341181"/>
    <lineage>
        <taxon>Bacteria</taxon>
        <taxon>Pseudomonadati</taxon>
        <taxon>Bacteroidota</taxon>
        <taxon>Flavobacteriia</taxon>
        <taxon>Flavobacteriales</taxon>
        <taxon>Flavobacteriaceae</taxon>
        <taxon>Flavobacterium</taxon>
    </lineage>
</organism>
<dbReference type="AlphaFoldDB" id="V6SXN6"/>
<dbReference type="EMBL" id="AVGG01000003">
    <property type="protein sequence ID" value="ESU29145.1"/>
    <property type="molecule type" value="Genomic_DNA"/>
</dbReference>
<sequence length="37" mass="4435">MVLQILFCENCGWFFADSLIEYSVYKDSEKQEDEKLI</sequence>
<keyword evidence="2" id="KW-1185">Reference proteome</keyword>
<accession>V6SXN6</accession>
<evidence type="ECO:0000313" key="2">
    <source>
        <dbReference type="Proteomes" id="UP000018004"/>
    </source>
</evidence>
<dbReference type="Proteomes" id="UP000018004">
    <property type="component" value="Unassembled WGS sequence"/>
</dbReference>
<name>V6SXN6_9FLAO</name>
<protein>
    <submittedName>
        <fullName evidence="1">Uncharacterized protein</fullName>
    </submittedName>
</protein>
<comment type="caution">
    <text evidence="1">The sequence shown here is derived from an EMBL/GenBank/DDBJ whole genome shotgun (WGS) entry which is preliminary data.</text>
</comment>
<evidence type="ECO:0000313" key="1">
    <source>
        <dbReference type="EMBL" id="ESU29145.1"/>
    </source>
</evidence>
<gene>
    <name evidence="1" type="ORF">FLJC2902T_11860</name>
</gene>
<proteinExistence type="predicted"/>